<gene>
    <name evidence="1" type="ORF">YSA_11026</name>
</gene>
<sequence>MLDYVNSAGWAHLAVSLDLDSRLAGSKPGKGPSNSAIANW</sequence>
<proteinExistence type="predicted"/>
<evidence type="ECO:0000313" key="2">
    <source>
        <dbReference type="Proteomes" id="UP000005268"/>
    </source>
</evidence>
<accession>I3V4S7</accession>
<evidence type="ECO:0000313" key="1">
    <source>
        <dbReference type="EMBL" id="AFK72748.1"/>
    </source>
</evidence>
<dbReference type="Proteomes" id="UP000005268">
    <property type="component" value="Chromosome"/>
</dbReference>
<organism evidence="1 2">
    <name type="scientific">Pseudomonas putida ND6</name>
    <dbReference type="NCBI Taxonomy" id="231023"/>
    <lineage>
        <taxon>Bacteria</taxon>
        <taxon>Pseudomonadati</taxon>
        <taxon>Pseudomonadota</taxon>
        <taxon>Gammaproteobacteria</taxon>
        <taxon>Pseudomonadales</taxon>
        <taxon>Pseudomonadaceae</taxon>
        <taxon>Pseudomonas</taxon>
    </lineage>
</organism>
<dbReference type="AlphaFoldDB" id="I3V4S7"/>
<dbReference type="KEGG" id="ppi:YSA_11026"/>
<reference evidence="1 2" key="1">
    <citation type="journal article" date="2012" name="J. Bacteriol.">
        <title>Complete Genome Sequence of the Naphthalene-Degrading Pseudomonas putida Strain ND6.</title>
        <authorList>
            <person name="Li S."/>
            <person name="Zhao H."/>
            <person name="Li Y."/>
            <person name="Niu S."/>
            <person name="Cai B."/>
        </authorList>
    </citation>
    <scope>NUCLEOTIDE SEQUENCE [LARGE SCALE GENOMIC DNA]</scope>
    <source>
        <strain evidence="1 2">ND6</strain>
    </source>
</reference>
<name>I3V4S7_PSEPU</name>
<dbReference type="HOGENOM" id="CLU_3295245_0_0_6"/>
<protein>
    <submittedName>
        <fullName evidence="1">Uncharacterized protein</fullName>
    </submittedName>
</protein>
<dbReference type="EMBL" id="CP003588">
    <property type="protein sequence ID" value="AFK72748.1"/>
    <property type="molecule type" value="Genomic_DNA"/>
</dbReference>